<dbReference type="InterPro" id="IPR020627">
    <property type="entry name" value="KhpA"/>
</dbReference>
<dbReference type="PROSITE" id="PS50084">
    <property type="entry name" value="KH_TYPE_1"/>
    <property type="match status" value="1"/>
</dbReference>
<dbReference type="STRING" id="1006576.DTL3_0395"/>
<sequence length="76" mass="8862">MKNLLLDILMKIVKYPDEVEVKEIDDEENIVYEIYVNPEDVGQIIGKDGRTIKSINIIMNAAKKEQDKKFILKVIR</sequence>
<keyword evidence="1 3" id="KW-0963">Cytoplasm</keyword>
<dbReference type="HOGENOM" id="CLU_132074_1_0_0"/>
<gene>
    <name evidence="3" type="primary">khpA</name>
    <name evidence="4" type="ORF">DTL3_0395</name>
</gene>
<organism evidence="4 5">
    <name type="scientific">Defluviitoga tunisiensis</name>
    <dbReference type="NCBI Taxonomy" id="1006576"/>
    <lineage>
        <taxon>Bacteria</taxon>
        <taxon>Thermotogati</taxon>
        <taxon>Thermotogota</taxon>
        <taxon>Thermotogae</taxon>
        <taxon>Petrotogales</taxon>
        <taxon>Petrotogaceae</taxon>
        <taxon>Defluviitoga</taxon>
    </lineage>
</organism>
<dbReference type="AlphaFoldDB" id="A0A0C7NP97"/>
<reference evidence="5" key="1">
    <citation type="submission" date="2014-11" db="EMBL/GenBank/DDBJ databases">
        <authorList>
            <person name="Wibberg D."/>
        </authorList>
    </citation>
    <scope>NUCLEOTIDE SEQUENCE [LARGE SCALE GENOMIC DNA]</scope>
    <source>
        <strain evidence="5">L3</strain>
    </source>
</reference>
<dbReference type="PANTHER" id="PTHR34654:SF1">
    <property type="entry name" value="RNA-BINDING PROTEIN KHPA"/>
    <property type="match status" value="1"/>
</dbReference>
<evidence type="ECO:0000313" key="5">
    <source>
        <dbReference type="Proteomes" id="UP000032809"/>
    </source>
</evidence>
<dbReference type="GO" id="GO:0008360">
    <property type="term" value="P:regulation of cell shape"/>
    <property type="evidence" value="ECO:0007669"/>
    <property type="project" value="UniProtKB-KW"/>
</dbReference>
<keyword evidence="3" id="KW-0133">Cell shape</keyword>
<dbReference type="GO" id="GO:0005737">
    <property type="term" value="C:cytoplasm"/>
    <property type="evidence" value="ECO:0007669"/>
    <property type="project" value="UniProtKB-SubCell"/>
</dbReference>
<dbReference type="OrthoDB" id="9812389at2"/>
<name>A0A0C7NP97_DEFTU</name>
<dbReference type="SUPFAM" id="SSF54814">
    <property type="entry name" value="Prokaryotic type KH domain (KH-domain type II)"/>
    <property type="match status" value="1"/>
</dbReference>
<protein>
    <recommendedName>
        <fullName evidence="3">RNA-binding protein KhpA</fullName>
    </recommendedName>
    <alternativeName>
        <fullName evidence="3">KH-domain protein A</fullName>
    </alternativeName>
</protein>
<keyword evidence="3" id="KW-0143">Chaperone</keyword>
<dbReference type="InterPro" id="IPR009019">
    <property type="entry name" value="KH_sf_prok-type"/>
</dbReference>
<comment type="subunit">
    <text evidence="3">Forms a complex with KhpB.</text>
</comment>
<dbReference type="GO" id="GO:0071555">
    <property type="term" value="P:cell wall organization"/>
    <property type="evidence" value="ECO:0007669"/>
    <property type="project" value="UniProtKB-KW"/>
</dbReference>
<dbReference type="InterPro" id="IPR015946">
    <property type="entry name" value="KH_dom-like_a/b"/>
</dbReference>
<evidence type="ECO:0000313" key="4">
    <source>
        <dbReference type="EMBL" id="CEP77722.1"/>
    </source>
</evidence>
<keyword evidence="2 3" id="KW-0694">RNA-binding</keyword>
<dbReference type="RefSeq" id="WP_045087298.1">
    <property type="nucleotide sequence ID" value="NZ_LN824141.1"/>
</dbReference>
<dbReference type="PANTHER" id="PTHR34654">
    <property type="entry name" value="UPF0109 PROTEIN SCO5592"/>
    <property type="match status" value="1"/>
</dbReference>
<keyword evidence="3" id="KW-0961">Cell wall biogenesis/degradation</keyword>
<dbReference type="GO" id="GO:0009252">
    <property type="term" value="P:peptidoglycan biosynthetic process"/>
    <property type="evidence" value="ECO:0007669"/>
    <property type="project" value="UniProtKB-UniRule"/>
</dbReference>
<dbReference type="GO" id="GO:0003723">
    <property type="term" value="F:RNA binding"/>
    <property type="evidence" value="ECO:0007669"/>
    <property type="project" value="UniProtKB-UniRule"/>
</dbReference>
<dbReference type="Pfam" id="PF13083">
    <property type="entry name" value="KH_KhpA-B"/>
    <property type="match status" value="1"/>
</dbReference>
<dbReference type="KEGG" id="dtn:DTL3_0395"/>
<comment type="similarity">
    <text evidence="3">Belongs to the KhpA RNA-binding protein family.</text>
</comment>
<dbReference type="EMBL" id="LN824141">
    <property type="protein sequence ID" value="CEP77722.1"/>
    <property type="molecule type" value="Genomic_DNA"/>
</dbReference>
<keyword evidence="5" id="KW-1185">Reference proteome</keyword>
<dbReference type="CDD" id="cd22533">
    <property type="entry name" value="KH-II_YlqC-like"/>
    <property type="match status" value="1"/>
</dbReference>
<evidence type="ECO:0000256" key="1">
    <source>
        <dbReference type="ARBA" id="ARBA00022490"/>
    </source>
</evidence>
<accession>A0A0C7NP97</accession>
<comment type="function">
    <text evidence="3">A probable RNA chaperone. Forms a complex with KhpB which binds to cellular RNA and controls its expression. Plays a role in peptidoglycan (PG) homeostasis and cell length regulation.</text>
</comment>
<dbReference type="PATRIC" id="fig|1006576.9.peg.390"/>
<evidence type="ECO:0000256" key="3">
    <source>
        <dbReference type="HAMAP-Rule" id="MF_00088"/>
    </source>
</evidence>
<comment type="subcellular location">
    <subcellularLocation>
        <location evidence="3">Cytoplasm</location>
    </subcellularLocation>
</comment>
<dbReference type="HAMAP" id="MF_00088">
    <property type="entry name" value="KhpA"/>
    <property type="match status" value="1"/>
</dbReference>
<dbReference type="Proteomes" id="UP000032809">
    <property type="component" value="Chromosome I"/>
</dbReference>
<evidence type="ECO:0000256" key="2">
    <source>
        <dbReference type="ARBA" id="ARBA00022884"/>
    </source>
</evidence>
<dbReference type="Gene3D" id="3.30.300.20">
    <property type="match status" value="1"/>
</dbReference>
<proteinExistence type="inferred from homology"/>